<evidence type="ECO:0000256" key="4">
    <source>
        <dbReference type="PROSITE-ProRule" id="PRU00175"/>
    </source>
</evidence>
<dbReference type="SMART" id="SM00184">
    <property type="entry name" value="RING"/>
    <property type="match status" value="1"/>
</dbReference>
<feature type="coiled-coil region" evidence="5">
    <location>
        <begin position="279"/>
        <end position="310"/>
    </location>
</feature>
<proteinExistence type="predicted"/>
<dbReference type="Proteomes" id="UP001158576">
    <property type="component" value="Chromosome 1"/>
</dbReference>
<evidence type="ECO:0000256" key="3">
    <source>
        <dbReference type="ARBA" id="ARBA00022833"/>
    </source>
</evidence>
<accession>A0ABN7SRA6</accession>
<dbReference type="Gene3D" id="3.30.40.10">
    <property type="entry name" value="Zinc/RING finger domain, C3HC4 (zinc finger)"/>
    <property type="match status" value="1"/>
</dbReference>
<evidence type="ECO:0000256" key="6">
    <source>
        <dbReference type="SAM" id="Phobius"/>
    </source>
</evidence>
<dbReference type="Pfam" id="PF13639">
    <property type="entry name" value="zf-RING_2"/>
    <property type="match status" value="1"/>
</dbReference>
<name>A0ABN7SRA6_OIKDI</name>
<evidence type="ECO:0000259" key="7">
    <source>
        <dbReference type="PROSITE" id="PS50089"/>
    </source>
</evidence>
<evidence type="ECO:0000256" key="1">
    <source>
        <dbReference type="ARBA" id="ARBA00022723"/>
    </source>
</evidence>
<keyword evidence="6" id="KW-0472">Membrane</keyword>
<reference evidence="8 9" key="1">
    <citation type="submission" date="2021-04" db="EMBL/GenBank/DDBJ databases">
        <authorList>
            <person name="Bliznina A."/>
        </authorList>
    </citation>
    <scope>NUCLEOTIDE SEQUENCE [LARGE SCALE GENOMIC DNA]</scope>
</reference>
<evidence type="ECO:0000256" key="5">
    <source>
        <dbReference type="SAM" id="Coils"/>
    </source>
</evidence>
<dbReference type="InterPro" id="IPR013083">
    <property type="entry name" value="Znf_RING/FYVE/PHD"/>
</dbReference>
<keyword evidence="9" id="KW-1185">Reference proteome</keyword>
<organism evidence="8 9">
    <name type="scientific">Oikopleura dioica</name>
    <name type="common">Tunicate</name>
    <dbReference type="NCBI Taxonomy" id="34765"/>
    <lineage>
        <taxon>Eukaryota</taxon>
        <taxon>Metazoa</taxon>
        <taxon>Chordata</taxon>
        <taxon>Tunicata</taxon>
        <taxon>Appendicularia</taxon>
        <taxon>Copelata</taxon>
        <taxon>Oikopleuridae</taxon>
        <taxon>Oikopleura</taxon>
    </lineage>
</organism>
<gene>
    <name evidence="8" type="ORF">OKIOD_LOCUS11070</name>
</gene>
<keyword evidence="6" id="KW-1133">Transmembrane helix</keyword>
<keyword evidence="3" id="KW-0862">Zinc</keyword>
<feature type="transmembrane region" description="Helical" evidence="6">
    <location>
        <begin position="35"/>
        <end position="56"/>
    </location>
</feature>
<dbReference type="InterPro" id="IPR001841">
    <property type="entry name" value="Znf_RING"/>
</dbReference>
<dbReference type="PANTHER" id="PTHR23041">
    <property type="entry name" value="RING FINGER DOMAIN-CONTAINING"/>
    <property type="match status" value="1"/>
</dbReference>
<keyword evidence="2 4" id="KW-0863">Zinc-finger</keyword>
<feature type="domain" description="RING-type" evidence="7">
    <location>
        <begin position="448"/>
        <end position="488"/>
    </location>
</feature>
<sequence length="504" mass="59879">MRLWPKKKMPINKAKDVKKKEKEIEYEFDFTAIPAFLYAIGQLIVKFSIILAKYYWNVYPYTLPRKILNCYCLECQKHEQNLTRLKDDSESSDLEYIPSECLNKEFYRKHGGPGTALERIYNMLFDEDLESHEIRRLQREAMEQHKHKQFQMDFNAALERERQISEMPLTLGTLKLFKNYLLAVSLDILCLLILISWYFGSWRILFTGLVVHFVFTHFRILKFFTWKSLKRNWNFLVYYPNEVKNEYETPEEVFLRYYDTECYRSTLMKTYQRKQDRIQRELKSQMSFMEKQLEKKNEEIENLKVSVDVENIYAEECECMRKKLGSLEIERAILKTENTKLQSLMKEKTNLINEKKNKIESMESNQKQHSKELKSLKSKMDDVKFANSKMTKDLSKSEKTITNMEFEIKQLKKKLENHQKTKPPKPKKPEKIKIKNLTPAKPGMLPECVICSDTAMNHDPVALPCGHVFGALCINSWFQKKESCPICNTFASDETVKTLYFAYS</sequence>
<evidence type="ECO:0000256" key="2">
    <source>
        <dbReference type="ARBA" id="ARBA00022771"/>
    </source>
</evidence>
<feature type="coiled-coil region" evidence="5">
    <location>
        <begin position="334"/>
        <end position="421"/>
    </location>
</feature>
<evidence type="ECO:0000313" key="9">
    <source>
        <dbReference type="Proteomes" id="UP001158576"/>
    </source>
</evidence>
<keyword evidence="6" id="KW-0812">Transmembrane</keyword>
<feature type="transmembrane region" description="Helical" evidence="6">
    <location>
        <begin position="180"/>
        <end position="198"/>
    </location>
</feature>
<keyword evidence="1" id="KW-0479">Metal-binding</keyword>
<protein>
    <submittedName>
        <fullName evidence="8">Oidioi.mRNA.OKI2018_I69.chr1.g2305.t1.cds</fullName>
    </submittedName>
</protein>
<dbReference type="PANTHER" id="PTHR23041:SF78">
    <property type="entry name" value="E3 UBIQUITIN-PROTEIN LIGASE RNF4"/>
    <property type="match status" value="1"/>
</dbReference>
<dbReference type="SUPFAM" id="SSF57850">
    <property type="entry name" value="RING/U-box"/>
    <property type="match status" value="1"/>
</dbReference>
<feature type="transmembrane region" description="Helical" evidence="6">
    <location>
        <begin position="204"/>
        <end position="221"/>
    </location>
</feature>
<evidence type="ECO:0000313" key="8">
    <source>
        <dbReference type="EMBL" id="CAG5105630.1"/>
    </source>
</evidence>
<dbReference type="EMBL" id="OU015566">
    <property type="protein sequence ID" value="CAG5105630.1"/>
    <property type="molecule type" value="Genomic_DNA"/>
</dbReference>
<keyword evidence="5" id="KW-0175">Coiled coil</keyword>
<dbReference type="PROSITE" id="PS50089">
    <property type="entry name" value="ZF_RING_2"/>
    <property type="match status" value="1"/>
</dbReference>
<dbReference type="InterPro" id="IPR047134">
    <property type="entry name" value="RNF4"/>
</dbReference>